<dbReference type="Pfam" id="PF12686">
    <property type="entry name" value="DUF3800"/>
    <property type="match status" value="1"/>
</dbReference>
<evidence type="ECO:0000313" key="2">
    <source>
        <dbReference type="Proteomes" id="UP000642571"/>
    </source>
</evidence>
<proteinExistence type="predicted"/>
<evidence type="ECO:0008006" key="3">
    <source>
        <dbReference type="Google" id="ProtNLM"/>
    </source>
</evidence>
<protein>
    <recommendedName>
        <fullName evidence="3">DUF3800 domain-containing protein</fullName>
    </recommendedName>
</protein>
<keyword evidence="2" id="KW-1185">Reference proteome</keyword>
<dbReference type="InterPro" id="IPR024524">
    <property type="entry name" value="DUF3800"/>
</dbReference>
<dbReference type="EMBL" id="BMIN01000029">
    <property type="protein sequence ID" value="GGD28954.1"/>
    <property type="molecule type" value="Genomic_DNA"/>
</dbReference>
<gene>
    <name evidence="1" type="ORF">GCM10011389_40670</name>
</gene>
<evidence type="ECO:0000313" key="1">
    <source>
        <dbReference type="EMBL" id="GGD28954.1"/>
    </source>
</evidence>
<accession>A0ABQ1QJ82</accession>
<comment type="caution">
    <text evidence="1">The sequence shown here is derived from an EMBL/GenBank/DDBJ whole genome shotgun (WGS) entry which is preliminary data.</text>
</comment>
<name>A0ABQ1QJ82_9BACI</name>
<dbReference type="RefSeq" id="WP_188656160.1">
    <property type="nucleotide sequence ID" value="NZ_BMIN01000029.1"/>
</dbReference>
<dbReference type="Proteomes" id="UP000642571">
    <property type="component" value="Unassembled WGS sequence"/>
</dbReference>
<organism evidence="1 2">
    <name type="scientific">Pontibacillus salipaludis</name>
    <dbReference type="NCBI Taxonomy" id="1697394"/>
    <lineage>
        <taxon>Bacteria</taxon>
        <taxon>Bacillati</taxon>
        <taxon>Bacillota</taxon>
        <taxon>Bacilli</taxon>
        <taxon>Bacillales</taxon>
        <taxon>Bacillaceae</taxon>
        <taxon>Pontibacillus</taxon>
    </lineage>
</organism>
<sequence>MERYHLYLDESETHYNGSNRVFCLAGIIVKEKDVPELESSLDSLKRDIWKDQPNPTSLILHEKEVKEVEKSRINVRKAKPEYRIFRRNGAVRKLYKGLENIVEDTSCTVVGAVIKMDDLSSYYKEDISSHNYLIAMQMILENYCHFLESVQGHGKVFYESRDLDPNAKVRMHYHHVKAMGSMYVNAFAMQKHLGEIEFPDKTENNAGLQVADFVPNTFARKAAGFKKHKFSISDVTRKSRYDGGLQKRERFGVKVMP</sequence>
<reference evidence="2" key="1">
    <citation type="journal article" date="2019" name="Int. J. Syst. Evol. Microbiol.">
        <title>The Global Catalogue of Microorganisms (GCM) 10K type strain sequencing project: providing services to taxonomists for standard genome sequencing and annotation.</title>
        <authorList>
            <consortium name="The Broad Institute Genomics Platform"/>
            <consortium name="The Broad Institute Genome Sequencing Center for Infectious Disease"/>
            <person name="Wu L."/>
            <person name="Ma J."/>
        </authorList>
    </citation>
    <scope>NUCLEOTIDE SEQUENCE [LARGE SCALE GENOMIC DNA]</scope>
    <source>
        <strain evidence="2">CGMCC 1.15353</strain>
    </source>
</reference>